<gene>
    <name evidence="9" type="primary">metF</name>
    <name evidence="9" type="ORF">KILIM_048_00100</name>
</gene>
<evidence type="ECO:0000313" key="9">
    <source>
        <dbReference type="EMBL" id="GAB96772.1"/>
    </source>
</evidence>
<dbReference type="EMBL" id="BAHD01000048">
    <property type="protein sequence ID" value="GAB96772.1"/>
    <property type="molecule type" value="Genomic_DNA"/>
</dbReference>
<keyword evidence="5 8" id="KW-0274">FAD</keyword>
<dbReference type="InterPro" id="IPR029041">
    <property type="entry name" value="FAD-linked_oxidoreductase-like"/>
</dbReference>
<dbReference type="GO" id="GO:0035999">
    <property type="term" value="P:tetrahydrofolate interconversion"/>
    <property type="evidence" value="ECO:0007669"/>
    <property type="project" value="UniProtKB-UniPathway"/>
</dbReference>
<dbReference type="SUPFAM" id="SSF51730">
    <property type="entry name" value="FAD-linked oxidoreductase"/>
    <property type="match status" value="1"/>
</dbReference>
<dbReference type="RefSeq" id="WP_006593304.1">
    <property type="nucleotide sequence ID" value="NZ_BAHD01000048.1"/>
</dbReference>
<evidence type="ECO:0000313" key="10">
    <source>
        <dbReference type="Proteomes" id="UP000008366"/>
    </source>
</evidence>
<dbReference type="GO" id="GO:0005829">
    <property type="term" value="C:cytosol"/>
    <property type="evidence" value="ECO:0007669"/>
    <property type="project" value="TreeGrafter"/>
</dbReference>
<comment type="catalytic activity">
    <reaction evidence="7">
        <text>(6S)-5-methyl-5,6,7,8-tetrahydrofolate + NAD(+) = (6R)-5,10-methylene-5,6,7,8-tetrahydrofolate + NADH + H(+)</text>
        <dbReference type="Rhea" id="RHEA:19821"/>
        <dbReference type="ChEBI" id="CHEBI:15378"/>
        <dbReference type="ChEBI" id="CHEBI:15636"/>
        <dbReference type="ChEBI" id="CHEBI:18608"/>
        <dbReference type="ChEBI" id="CHEBI:57540"/>
        <dbReference type="ChEBI" id="CHEBI:57945"/>
        <dbReference type="EC" id="1.5.1.54"/>
    </reaction>
    <physiologicalReaction direction="right-to-left" evidence="7">
        <dbReference type="Rhea" id="RHEA:19823"/>
    </physiologicalReaction>
</comment>
<dbReference type="AlphaFoldDB" id="K6WXG3"/>
<dbReference type="eggNOG" id="COG0685">
    <property type="taxonomic scope" value="Bacteria"/>
</dbReference>
<evidence type="ECO:0000256" key="7">
    <source>
        <dbReference type="ARBA" id="ARBA00048628"/>
    </source>
</evidence>
<dbReference type="InterPro" id="IPR003171">
    <property type="entry name" value="Mehydrof_redctse-like"/>
</dbReference>
<evidence type="ECO:0000256" key="8">
    <source>
        <dbReference type="RuleBase" id="RU003862"/>
    </source>
</evidence>
<comment type="caution">
    <text evidence="9">The sequence shown here is derived from an EMBL/GenBank/DDBJ whole genome shotgun (WGS) entry which is preliminary data.</text>
</comment>
<evidence type="ECO:0000256" key="3">
    <source>
        <dbReference type="ARBA" id="ARBA00006743"/>
    </source>
</evidence>
<name>K6WXG3_9MICO</name>
<evidence type="ECO:0000256" key="4">
    <source>
        <dbReference type="ARBA" id="ARBA00022630"/>
    </source>
</evidence>
<keyword evidence="6 8" id="KW-0560">Oxidoreductase</keyword>
<dbReference type="GO" id="GO:0009086">
    <property type="term" value="P:methionine biosynthetic process"/>
    <property type="evidence" value="ECO:0007669"/>
    <property type="project" value="TreeGrafter"/>
</dbReference>
<dbReference type="Pfam" id="PF02219">
    <property type="entry name" value="MTHFR"/>
    <property type="match status" value="1"/>
</dbReference>
<keyword evidence="4 8" id="KW-0285">Flavoprotein</keyword>
<dbReference type="GO" id="GO:0071949">
    <property type="term" value="F:FAD binding"/>
    <property type="evidence" value="ECO:0007669"/>
    <property type="project" value="TreeGrafter"/>
</dbReference>
<evidence type="ECO:0000256" key="2">
    <source>
        <dbReference type="ARBA" id="ARBA00004777"/>
    </source>
</evidence>
<dbReference type="Proteomes" id="UP000008366">
    <property type="component" value="Unassembled WGS sequence"/>
</dbReference>
<comment type="similarity">
    <text evidence="3 8">Belongs to the methylenetetrahydrofolate reductase family.</text>
</comment>
<reference evidence="9 10" key="1">
    <citation type="submission" date="2012-08" db="EMBL/GenBank/DDBJ databases">
        <title>Whole genome shotgun sequence of Kineosphaera limosa NBRC 100340.</title>
        <authorList>
            <person name="Yoshida I."/>
            <person name="Isaki S."/>
            <person name="Hosoyama A."/>
            <person name="Tsuchikane K."/>
            <person name="Katsumata H."/>
            <person name="Ando Y."/>
            <person name="Ohji S."/>
            <person name="Hamada M."/>
            <person name="Tamura T."/>
            <person name="Yamazoe A."/>
            <person name="Yamazaki S."/>
            <person name="Fujita N."/>
        </authorList>
    </citation>
    <scope>NUCLEOTIDE SEQUENCE [LARGE SCALE GENOMIC DNA]</scope>
    <source>
        <strain evidence="9 10">NBRC 100340</strain>
    </source>
</reference>
<proteinExistence type="inferred from homology"/>
<dbReference type="Gene3D" id="3.20.20.220">
    <property type="match status" value="1"/>
</dbReference>
<dbReference type="PANTHER" id="PTHR45754">
    <property type="entry name" value="METHYLENETETRAHYDROFOLATE REDUCTASE"/>
    <property type="match status" value="1"/>
</dbReference>
<keyword evidence="10" id="KW-1185">Reference proteome</keyword>
<dbReference type="UniPathway" id="UPA00193"/>
<evidence type="ECO:0000256" key="6">
    <source>
        <dbReference type="ARBA" id="ARBA00023002"/>
    </source>
</evidence>
<accession>K6WXG3</accession>
<comment type="pathway">
    <text evidence="2 8">One-carbon metabolism; tetrahydrofolate interconversion.</text>
</comment>
<dbReference type="GO" id="GO:0106312">
    <property type="term" value="F:methylenetetrahydrofolate reductase (NADH) activity"/>
    <property type="evidence" value="ECO:0007669"/>
    <property type="project" value="UniProtKB-EC"/>
</dbReference>
<dbReference type="STRING" id="1184609.KILIM_048_00100"/>
<organism evidence="9 10">
    <name type="scientific">Kineosphaera limosa NBRC 100340</name>
    <dbReference type="NCBI Taxonomy" id="1184609"/>
    <lineage>
        <taxon>Bacteria</taxon>
        <taxon>Bacillati</taxon>
        <taxon>Actinomycetota</taxon>
        <taxon>Actinomycetes</taxon>
        <taxon>Micrococcales</taxon>
        <taxon>Dermatophilaceae</taxon>
        <taxon>Kineosphaera</taxon>
    </lineage>
</organism>
<evidence type="ECO:0000256" key="1">
    <source>
        <dbReference type="ARBA" id="ARBA00001974"/>
    </source>
</evidence>
<sequence length="282" mass="30663">MSNALPSTVLERLLHGARYEVLPTATIAEKVLTHVPRTTTVTVTASPSKPLSTTLDMAEQFAAEGFDVVPHIAARMVSGRTELSEIVDRLRAAGITKVFVPAGDAADAAGDYTGAIDLLTDLHALDHPFTHIGITGYPESHPSIDDDVTIQSMWDKRKYATHVISNMTFDAEAVGKWSERMRRRGIALPIVVGVPGPVDPTKLLGMATKIGVGDSVRFLRKQRGVFARLAAPGFTSDRFVTRIAALAATPQLAIEGLHIYTFNQVEAIEAWRQKMIAEAQRR</sequence>
<dbReference type="PANTHER" id="PTHR45754:SF3">
    <property type="entry name" value="METHYLENETETRAHYDROFOLATE REDUCTASE (NADPH)"/>
    <property type="match status" value="1"/>
</dbReference>
<comment type="cofactor">
    <cofactor evidence="1 8">
        <name>FAD</name>
        <dbReference type="ChEBI" id="CHEBI:57692"/>
    </cofactor>
</comment>
<evidence type="ECO:0000256" key="5">
    <source>
        <dbReference type="ARBA" id="ARBA00022827"/>
    </source>
</evidence>
<protein>
    <recommendedName>
        <fullName evidence="8">Methylenetetrahydrofolate reductase</fullName>
    </recommendedName>
</protein>
<dbReference type="OrthoDB" id="9812555at2"/>